<gene>
    <name evidence="3" type="ORF">psyc5s11_37700</name>
</gene>
<dbReference type="PANTHER" id="PTHR10885">
    <property type="entry name" value="ISOPENTENYL-DIPHOSPHATE DELTA-ISOMERASE"/>
    <property type="match status" value="1"/>
</dbReference>
<dbReference type="InterPro" id="IPR015797">
    <property type="entry name" value="NUDIX_hydrolase-like_dom_sf"/>
</dbReference>
<dbReference type="InterPro" id="IPR000086">
    <property type="entry name" value="NUDIX_hydrolase_dom"/>
</dbReference>
<sequence length="201" mass="23617">MNKDEMLSFYDDELNELGITLRSEIHSKGFLHKVVHCWIIAEECNEKWIYFQQRSYDKKDFPGLYDIAAAGHVDVGEEAEVAVIRETKEEIGIEIDSKKLRFVGSIREKMYLDNFDNNEICEVYLYPMENPKFELGHEVEKMVKISFGEFKKWIIEGSENIVAFSMDSKAKFILKSEEFCAHKKEYLELVIDFMGKMKLIK</sequence>
<reference evidence="4" key="1">
    <citation type="submission" date="2021-07" db="EMBL/GenBank/DDBJ databases">
        <title>Complete genome sequencing of a Clostridium isolate.</title>
        <authorList>
            <person name="Ueki A."/>
            <person name="Tonouchi A."/>
        </authorList>
    </citation>
    <scope>NUCLEOTIDE SEQUENCE [LARGE SCALE GENOMIC DNA]</scope>
    <source>
        <strain evidence="4">C5S11</strain>
    </source>
</reference>
<dbReference type="InterPro" id="IPR020084">
    <property type="entry name" value="NUDIX_hydrolase_CS"/>
</dbReference>
<dbReference type="SUPFAM" id="SSF55811">
    <property type="entry name" value="Nudix"/>
    <property type="match status" value="1"/>
</dbReference>
<dbReference type="PROSITE" id="PS00893">
    <property type="entry name" value="NUDIX_BOX"/>
    <property type="match status" value="1"/>
</dbReference>
<dbReference type="Proteomes" id="UP000824633">
    <property type="component" value="Chromosome"/>
</dbReference>
<organism evidence="3 4">
    <name type="scientific">Clostridium gelidum</name>
    <dbReference type="NCBI Taxonomy" id="704125"/>
    <lineage>
        <taxon>Bacteria</taxon>
        <taxon>Bacillati</taxon>
        <taxon>Bacillota</taxon>
        <taxon>Clostridia</taxon>
        <taxon>Eubacteriales</taxon>
        <taxon>Clostridiaceae</taxon>
        <taxon>Clostridium</taxon>
    </lineage>
</organism>
<evidence type="ECO:0000313" key="4">
    <source>
        <dbReference type="Proteomes" id="UP000824633"/>
    </source>
</evidence>
<dbReference type="GO" id="GO:0016787">
    <property type="term" value="F:hydrolase activity"/>
    <property type="evidence" value="ECO:0007669"/>
    <property type="project" value="UniProtKB-KW"/>
</dbReference>
<evidence type="ECO:0000313" key="3">
    <source>
        <dbReference type="EMBL" id="BCZ47703.1"/>
    </source>
</evidence>
<dbReference type="EMBL" id="AP024849">
    <property type="protein sequence ID" value="BCZ47703.1"/>
    <property type="molecule type" value="Genomic_DNA"/>
</dbReference>
<dbReference type="RefSeq" id="WP_224034027.1">
    <property type="nucleotide sequence ID" value="NZ_AP024849.1"/>
</dbReference>
<name>A0ABM7TG84_9CLOT</name>
<dbReference type="CDD" id="cd04692">
    <property type="entry name" value="NUDIX_Hydrolase"/>
    <property type="match status" value="1"/>
</dbReference>
<dbReference type="Pfam" id="PF00293">
    <property type="entry name" value="NUDIX"/>
    <property type="match status" value="1"/>
</dbReference>
<keyword evidence="4" id="KW-1185">Reference proteome</keyword>
<evidence type="ECO:0000256" key="1">
    <source>
        <dbReference type="ARBA" id="ARBA00022801"/>
    </source>
</evidence>
<keyword evidence="1 3" id="KW-0378">Hydrolase</keyword>
<protein>
    <submittedName>
        <fullName evidence="3">Nudix hydrolase</fullName>
    </submittedName>
</protein>
<dbReference type="PANTHER" id="PTHR10885:SF0">
    <property type="entry name" value="ISOPENTENYL-DIPHOSPHATE DELTA-ISOMERASE"/>
    <property type="match status" value="1"/>
</dbReference>
<feature type="domain" description="Nudix hydrolase" evidence="2">
    <location>
        <begin position="30"/>
        <end position="167"/>
    </location>
</feature>
<dbReference type="Gene3D" id="3.90.79.10">
    <property type="entry name" value="Nucleoside Triphosphate Pyrophosphohydrolase"/>
    <property type="match status" value="1"/>
</dbReference>
<proteinExistence type="predicted"/>
<evidence type="ECO:0000259" key="2">
    <source>
        <dbReference type="PROSITE" id="PS51462"/>
    </source>
</evidence>
<accession>A0ABM7TG84</accession>
<dbReference type="PROSITE" id="PS51462">
    <property type="entry name" value="NUDIX"/>
    <property type="match status" value="1"/>
</dbReference>